<gene>
    <name evidence="1" type="ORF">A2U01_0007368</name>
</gene>
<dbReference type="AlphaFoldDB" id="A0A392MG84"/>
<dbReference type="EMBL" id="LXQA010010428">
    <property type="protein sequence ID" value="MCH86510.1"/>
    <property type="molecule type" value="Genomic_DNA"/>
</dbReference>
<accession>A0A392MG84</accession>
<comment type="caution">
    <text evidence="1">The sequence shown here is derived from an EMBL/GenBank/DDBJ whole genome shotgun (WGS) entry which is preliminary data.</text>
</comment>
<dbReference type="Proteomes" id="UP000265520">
    <property type="component" value="Unassembled WGS sequence"/>
</dbReference>
<reference evidence="1 2" key="1">
    <citation type="journal article" date="2018" name="Front. Plant Sci.">
        <title>Red Clover (Trifolium pratense) and Zigzag Clover (T. medium) - A Picture of Genomic Similarities and Differences.</title>
        <authorList>
            <person name="Dluhosova J."/>
            <person name="Istvanek J."/>
            <person name="Nedelnik J."/>
            <person name="Repkova J."/>
        </authorList>
    </citation>
    <scope>NUCLEOTIDE SEQUENCE [LARGE SCALE GENOMIC DNA]</scope>
    <source>
        <strain evidence="2">cv. 10/8</strain>
        <tissue evidence="1">Leaf</tissue>
    </source>
</reference>
<protein>
    <submittedName>
        <fullName evidence="1">Uncharacterized protein</fullName>
    </submittedName>
</protein>
<proteinExistence type="predicted"/>
<evidence type="ECO:0000313" key="1">
    <source>
        <dbReference type="EMBL" id="MCH86510.1"/>
    </source>
</evidence>
<name>A0A392MG84_9FABA</name>
<sequence>MTALEERFGGDREWFVVWLSGEEWLEERWCAARWHGGEGSAAPGGIV</sequence>
<organism evidence="1 2">
    <name type="scientific">Trifolium medium</name>
    <dbReference type="NCBI Taxonomy" id="97028"/>
    <lineage>
        <taxon>Eukaryota</taxon>
        <taxon>Viridiplantae</taxon>
        <taxon>Streptophyta</taxon>
        <taxon>Embryophyta</taxon>
        <taxon>Tracheophyta</taxon>
        <taxon>Spermatophyta</taxon>
        <taxon>Magnoliopsida</taxon>
        <taxon>eudicotyledons</taxon>
        <taxon>Gunneridae</taxon>
        <taxon>Pentapetalae</taxon>
        <taxon>rosids</taxon>
        <taxon>fabids</taxon>
        <taxon>Fabales</taxon>
        <taxon>Fabaceae</taxon>
        <taxon>Papilionoideae</taxon>
        <taxon>50 kb inversion clade</taxon>
        <taxon>NPAAA clade</taxon>
        <taxon>Hologalegina</taxon>
        <taxon>IRL clade</taxon>
        <taxon>Trifolieae</taxon>
        <taxon>Trifolium</taxon>
    </lineage>
</organism>
<keyword evidence="2" id="KW-1185">Reference proteome</keyword>
<evidence type="ECO:0000313" key="2">
    <source>
        <dbReference type="Proteomes" id="UP000265520"/>
    </source>
</evidence>